<reference evidence="1" key="1">
    <citation type="submission" date="2022-01" db="EMBL/GenBank/DDBJ databases">
        <title>Comparative genomics reveals a dynamic genome evolution in the ectomycorrhizal milk-cap (Lactarius) mushrooms.</title>
        <authorList>
            <consortium name="DOE Joint Genome Institute"/>
            <person name="Lebreton A."/>
            <person name="Tang N."/>
            <person name="Kuo A."/>
            <person name="LaButti K."/>
            <person name="Drula E."/>
            <person name="Barry K."/>
            <person name="Clum A."/>
            <person name="Lipzen A."/>
            <person name="Mousain D."/>
            <person name="Ng V."/>
            <person name="Wang R."/>
            <person name="Wang X."/>
            <person name="Dai Y."/>
            <person name="Henrissat B."/>
            <person name="Grigoriev I.V."/>
            <person name="Guerin-Laguette A."/>
            <person name="Yu F."/>
            <person name="Martin F.M."/>
        </authorList>
    </citation>
    <scope>NUCLEOTIDE SEQUENCE</scope>
    <source>
        <strain evidence="1">QP</strain>
    </source>
</reference>
<comment type="caution">
    <text evidence="1">The sequence shown here is derived from an EMBL/GenBank/DDBJ whole genome shotgun (WGS) entry which is preliminary data.</text>
</comment>
<organism evidence="1 2">
    <name type="scientific">Lactarius akahatsu</name>
    <dbReference type="NCBI Taxonomy" id="416441"/>
    <lineage>
        <taxon>Eukaryota</taxon>
        <taxon>Fungi</taxon>
        <taxon>Dikarya</taxon>
        <taxon>Basidiomycota</taxon>
        <taxon>Agaricomycotina</taxon>
        <taxon>Agaricomycetes</taxon>
        <taxon>Russulales</taxon>
        <taxon>Russulaceae</taxon>
        <taxon>Lactarius</taxon>
    </lineage>
</organism>
<accession>A0AAD4Q8V0</accession>
<evidence type="ECO:0000313" key="1">
    <source>
        <dbReference type="EMBL" id="KAH8981716.1"/>
    </source>
</evidence>
<name>A0AAD4Q8V0_9AGAM</name>
<sequence length="275" mass="31821">MIPRLKRIRDINITLSAAFGDTEQDPRSDVAPPNDIFTWDSTSDVWHCMALATTGYFFFRGEIRTGDGSKKEKGTGPKSCHIDTEAPSSSLLRVTEATTEFEWHDGAGPRVHPQQRQRRPTTPSVLFRQNMQLQRGTARVTGHGWQGPGPEAPYNLQTRRELPTCKNWPELRRLPQTYQTWPRACGVHRVLPYTHTARRYDLLKEITRKAQQGNDKRGADVEQLNMFRIFRECLYGTNQELGSKFLDSRRGFFHYYEGATWYFPKHLPQRVRLSP</sequence>
<evidence type="ECO:0000313" key="2">
    <source>
        <dbReference type="Proteomes" id="UP001201163"/>
    </source>
</evidence>
<protein>
    <submittedName>
        <fullName evidence="1">Uncharacterized protein</fullName>
    </submittedName>
</protein>
<dbReference type="Proteomes" id="UP001201163">
    <property type="component" value="Unassembled WGS sequence"/>
</dbReference>
<dbReference type="EMBL" id="JAKELL010000111">
    <property type="protein sequence ID" value="KAH8981716.1"/>
    <property type="molecule type" value="Genomic_DNA"/>
</dbReference>
<keyword evidence="2" id="KW-1185">Reference proteome</keyword>
<gene>
    <name evidence="1" type="ORF">EDB92DRAFT_1820125</name>
</gene>
<dbReference type="AlphaFoldDB" id="A0AAD4Q8V0"/>
<proteinExistence type="predicted"/>